<dbReference type="InterPro" id="IPR036259">
    <property type="entry name" value="MFS_trans_sf"/>
</dbReference>
<feature type="transmembrane region" description="Helical" evidence="6">
    <location>
        <begin position="41"/>
        <end position="60"/>
    </location>
</feature>
<feature type="transmembrane region" description="Helical" evidence="6">
    <location>
        <begin position="173"/>
        <end position="194"/>
    </location>
</feature>
<dbReference type="GO" id="GO:0016020">
    <property type="term" value="C:membrane"/>
    <property type="evidence" value="ECO:0007669"/>
    <property type="project" value="UniProtKB-ARBA"/>
</dbReference>
<dbReference type="EMBL" id="MDYQ01000064">
    <property type="protein sequence ID" value="PRP84367.1"/>
    <property type="molecule type" value="Genomic_DNA"/>
</dbReference>
<dbReference type="InterPro" id="IPR011701">
    <property type="entry name" value="MFS"/>
</dbReference>
<feature type="transmembrane region" description="Helical" evidence="6">
    <location>
        <begin position="424"/>
        <end position="449"/>
    </location>
</feature>
<evidence type="ECO:0000256" key="5">
    <source>
        <dbReference type="SAM" id="MobiDB-lite"/>
    </source>
</evidence>
<dbReference type="InParanoid" id="A0A2P6NK87"/>
<feature type="transmembrane region" description="Helical" evidence="6">
    <location>
        <begin position="268"/>
        <end position="290"/>
    </location>
</feature>
<dbReference type="PANTHER" id="PTHR43826:SF3">
    <property type="entry name" value="GLUCOSE-6-PHOSPHATE EXCHANGER SLC37A4"/>
    <property type="match status" value="1"/>
</dbReference>
<feature type="region of interest" description="Disordered" evidence="5">
    <location>
        <begin position="227"/>
        <end position="251"/>
    </location>
</feature>
<evidence type="ECO:0000313" key="8">
    <source>
        <dbReference type="EMBL" id="PRP84367.1"/>
    </source>
</evidence>
<accession>A0A2P6NK87</accession>
<feature type="transmembrane region" description="Helical" evidence="6">
    <location>
        <begin position="396"/>
        <end position="418"/>
    </location>
</feature>
<evidence type="ECO:0000256" key="2">
    <source>
        <dbReference type="ARBA" id="ARBA00022692"/>
    </source>
</evidence>
<dbReference type="AlphaFoldDB" id="A0A2P6NK87"/>
<feature type="domain" description="Major facilitator superfamily (MFS) profile" evidence="7">
    <location>
        <begin position="47"/>
        <end position="453"/>
    </location>
</feature>
<dbReference type="Gene3D" id="1.20.1250.20">
    <property type="entry name" value="MFS general substrate transporter like domains"/>
    <property type="match status" value="2"/>
</dbReference>
<dbReference type="Proteomes" id="UP000241769">
    <property type="component" value="Unassembled WGS sequence"/>
</dbReference>
<evidence type="ECO:0000313" key="9">
    <source>
        <dbReference type="Proteomes" id="UP000241769"/>
    </source>
</evidence>
<dbReference type="STRING" id="1890364.A0A2P6NK87"/>
<dbReference type="OrthoDB" id="3639251at2759"/>
<evidence type="ECO:0000256" key="4">
    <source>
        <dbReference type="ARBA" id="ARBA00023136"/>
    </source>
</evidence>
<protein>
    <submittedName>
        <fullName evidence="8">Regulatory protein uhpC</fullName>
    </submittedName>
</protein>
<dbReference type="GO" id="GO:0012505">
    <property type="term" value="C:endomembrane system"/>
    <property type="evidence" value="ECO:0007669"/>
    <property type="project" value="UniProtKB-SubCell"/>
</dbReference>
<dbReference type="PANTHER" id="PTHR43826">
    <property type="entry name" value="GLUCOSE-6-PHOSPHATE EXCHANGER SLC37A4"/>
    <property type="match status" value="1"/>
</dbReference>
<feature type="transmembrane region" description="Helical" evidence="6">
    <location>
        <begin position="138"/>
        <end position="161"/>
    </location>
</feature>
<name>A0A2P6NK87_9EUKA</name>
<evidence type="ECO:0000256" key="6">
    <source>
        <dbReference type="SAM" id="Phobius"/>
    </source>
</evidence>
<organism evidence="8 9">
    <name type="scientific">Planoprotostelium fungivorum</name>
    <dbReference type="NCBI Taxonomy" id="1890364"/>
    <lineage>
        <taxon>Eukaryota</taxon>
        <taxon>Amoebozoa</taxon>
        <taxon>Evosea</taxon>
        <taxon>Variosea</taxon>
        <taxon>Cavosteliida</taxon>
        <taxon>Cavosteliaceae</taxon>
        <taxon>Planoprotostelium</taxon>
    </lineage>
</organism>
<feature type="region of interest" description="Disordered" evidence="5">
    <location>
        <begin position="1"/>
        <end position="28"/>
    </location>
</feature>
<comment type="caution">
    <text evidence="8">The sequence shown here is derived from an EMBL/GenBank/DDBJ whole genome shotgun (WGS) entry which is preliminary data.</text>
</comment>
<feature type="compositionally biased region" description="Polar residues" evidence="5">
    <location>
        <begin position="1"/>
        <end position="19"/>
    </location>
</feature>
<feature type="transmembrane region" description="Helical" evidence="6">
    <location>
        <begin position="364"/>
        <end position="384"/>
    </location>
</feature>
<feature type="transmembrane region" description="Helical" evidence="6">
    <location>
        <begin position="113"/>
        <end position="132"/>
    </location>
</feature>
<reference evidence="8 9" key="1">
    <citation type="journal article" date="2018" name="Genome Biol. Evol.">
        <title>Multiple Roots of Fruiting Body Formation in Amoebozoa.</title>
        <authorList>
            <person name="Hillmann F."/>
            <person name="Forbes G."/>
            <person name="Novohradska S."/>
            <person name="Ferling I."/>
            <person name="Riege K."/>
            <person name="Groth M."/>
            <person name="Westermann M."/>
            <person name="Marz M."/>
            <person name="Spaller T."/>
            <person name="Winckler T."/>
            <person name="Schaap P."/>
            <person name="Glockner G."/>
        </authorList>
    </citation>
    <scope>NUCLEOTIDE SEQUENCE [LARGE SCALE GENOMIC DNA]</scope>
    <source>
        <strain evidence="8 9">Jena</strain>
    </source>
</reference>
<evidence type="ECO:0000256" key="3">
    <source>
        <dbReference type="ARBA" id="ARBA00022989"/>
    </source>
</evidence>
<evidence type="ECO:0000259" key="7">
    <source>
        <dbReference type="PROSITE" id="PS50850"/>
    </source>
</evidence>
<keyword evidence="9" id="KW-1185">Reference proteome</keyword>
<dbReference type="PROSITE" id="PS50850">
    <property type="entry name" value="MFS"/>
    <property type="match status" value="1"/>
</dbReference>
<dbReference type="GO" id="GO:0035435">
    <property type="term" value="P:phosphate ion transmembrane transport"/>
    <property type="evidence" value="ECO:0007669"/>
    <property type="project" value="TreeGrafter"/>
</dbReference>
<dbReference type="InterPro" id="IPR020846">
    <property type="entry name" value="MFS_dom"/>
</dbReference>
<dbReference type="GO" id="GO:0061513">
    <property type="term" value="F:glucose 6-phosphate:phosphate antiporter activity"/>
    <property type="evidence" value="ECO:0007669"/>
    <property type="project" value="TreeGrafter"/>
</dbReference>
<feature type="region of interest" description="Disordered" evidence="5">
    <location>
        <begin position="494"/>
        <end position="524"/>
    </location>
</feature>
<feature type="transmembrane region" description="Helical" evidence="6">
    <location>
        <begin position="334"/>
        <end position="352"/>
    </location>
</feature>
<proteinExistence type="predicted"/>
<keyword evidence="3 6" id="KW-1133">Transmembrane helix</keyword>
<gene>
    <name evidence="8" type="ORF">PROFUN_08232</name>
</gene>
<comment type="subcellular location">
    <subcellularLocation>
        <location evidence="1">Endomembrane system</location>
        <topology evidence="1">Multi-pass membrane protein</topology>
    </subcellularLocation>
</comment>
<keyword evidence="4 6" id="KW-0472">Membrane</keyword>
<keyword evidence="2 6" id="KW-0812">Transmembrane</keyword>
<dbReference type="Pfam" id="PF07690">
    <property type="entry name" value="MFS_1"/>
    <property type="match status" value="1"/>
</dbReference>
<evidence type="ECO:0000256" key="1">
    <source>
        <dbReference type="ARBA" id="ARBA00004127"/>
    </source>
</evidence>
<sequence>MTNGPTKSQQPSSNTTHPRGSNKGMTLDVAGTATNNSTQLVYRQSLIVLGAFASTFFINVGRRNLNSCLSDLLQDQQLPKTQYGVLSSCQSAAYSFSKLFGGMAADYYFGPRAMLVVALTLSGSAAICFGLSSQVFLFTFFWTMNGLAQGISWIPIAKMLTRWFLESERATKWAIASSAQQLGGAFIAISGSWITGNFGWRSTMMMSGAAIAMAALVPHRLMSESPESEGLSLVKTESATPSPREQDEGDKGGRVNAIDLVYRQPISWFLAFATFSLYVVRTAVLDWVILLLMESRGLTQAQAASCIFWFEIFGFLGGFAASISSDKIWLGNRIPVIVYMSWGLVLSTYVLWKFPSDRFFDNWLVVSIIGFFIYGPQTLLTVAATELVDRRATGTILGLVGAFSGLGSVFAGMPLGFFREKYGWDAYCAMVVFFSLLLTLSLTCINLGYVSDKPTKIVPDKEQMRDGFSSPDVVTLYERLQRLHRISALISETNKKRTLRQSKSDSELMPPPSLPREKKRKSDP</sequence>
<dbReference type="InterPro" id="IPR051337">
    <property type="entry name" value="OPA_Antiporter"/>
</dbReference>
<feature type="transmembrane region" description="Helical" evidence="6">
    <location>
        <begin position="302"/>
        <end position="322"/>
    </location>
</feature>
<dbReference type="SUPFAM" id="SSF103473">
    <property type="entry name" value="MFS general substrate transporter"/>
    <property type="match status" value="1"/>
</dbReference>